<feature type="transmembrane region" description="Helical" evidence="1">
    <location>
        <begin position="60"/>
        <end position="78"/>
    </location>
</feature>
<dbReference type="InterPro" id="IPR053150">
    <property type="entry name" value="Teicoplanin_resist-assoc"/>
</dbReference>
<feature type="transmembrane region" description="Helical" evidence="1">
    <location>
        <begin position="6"/>
        <end position="25"/>
    </location>
</feature>
<dbReference type="Pfam" id="PF04892">
    <property type="entry name" value="VanZ"/>
    <property type="match status" value="1"/>
</dbReference>
<gene>
    <name evidence="3" type="ORF">EG340_16280</name>
</gene>
<proteinExistence type="predicted"/>
<dbReference type="Proteomes" id="UP000269076">
    <property type="component" value="Chromosome"/>
</dbReference>
<dbReference type="AlphaFoldDB" id="A0A3G6N4S8"/>
<dbReference type="InterPro" id="IPR006976">
    <property type="entry name" value="VanZ-like"/>
</dbReference>
<keyword evidence="1" id="KW-0812">Transmembrane</keyword>
<keyword evidence="1" id="KW-1133">Transmembrane helix</keyword>
<evidence type="ECO:0000259" key="2">
    <source>
        <dbReference type="Pfam" id="PF04892"/>
    </source>
</evidence>
<dbReference type="PANTHER" id="PTHR36834:SF1">
    <property type="entry name" value="INTEGRAL MEMBRANE PROTEIN"/>
    <property type="match status" value="1"/>
</dbReference>
<reference evidence="3 4" key="1">
    <citation type="submission" date="2018-11" db="EMBL/GenBank/DDBJ databases">
        <title>Proposal to divide the Flavobacteriaceae and reorganize its genera based on Amino Acid Identity values calculated from whole genome sequences.</title>
        <authorList>
            <person name="Nicholson A.C."/>
            <person name="Gulvik C.A."/>
            <person name="Whitney A.M."/>
            <person name="Humrighouse B.W."/>
            <person name="Bell M."/>
            <person name="Holmes B."/>
            <person name="Steigerwalt A."/>
            <person name="Villarma A."/>
            <person name="Sheth M."/>
            <person name="Batra D."/>
            <person name="Pryor J."/>
            <person name="Bernardet J.-F."/>
            <person name="Hugo C."/>
            <person name="Kampfer P."/>
            <person name="Newman J."/>
            <person name="Mcquiston J.R."/>
        </authorList>
    </citation>
    <scope>NUCLEOTIDE SEQUENCE [LARGE SCALE GENOMIC DNA]</scope>
    <source>
        <strain evidence="3 4">G0211</strain>
    </source>
</reference>
<name>A0A3G6N4S8_9FLAO</name>
<organism evidence="3 4">
    <name type="scientific">Chryseobacterium indoltheticum</name>
    <dbReference type="NCBI Taxonomy" id="254"/>
    <lineage>
        <taxon>Bacteria</taxon>
        <taxon>Pseudomonadati</taxon>
        <taxon>Bacteroidota</taxon>
        <taxon>Flavobacteriia</taxon>
        <taxon>Flavobacteriales</taxon>
        <taxon>Weeksellaceae</taxon>
        <taxon>Chryseobacterium group</taxon>
        <taxon>Chryseobacterium</taxon>
    </lineage>
</organism>
<dbReference type="EMBL" id="CP033928">
    <property type="protein sequence ID" value="AZA62487.1"/>
    <property type="molecule type" value="Genomic_DNA"/>
</dbReference>
<feature type="domain" description="VanZ-like" evidence="2">
    <location>
        <begin position="13"/>
        <end position="127"/>
    </location>
</feature>
<evidence type="ECO:0000313" key="4">
    <source>
        <dbReference type="Proteomes" id="UP000269076"/>
    </source>
</evidence>
<feature type="transmembrane region" description="Helical" evidence="1">
    <location>
        <begin position="85"/>
        <end position="103"/>
    </location>
</feature>
<protein>
    <submittedName>
        <fullName evidence="3">VanZ family protein</fullName>
    </submittedName>
</protein>
<keyword evidence="1" id="KW-0472">Membrane</keyword>
<sequence length="148" mass="17481">MLKKFYKFIILPYTIFLLYLMFFGMGRFQNEDHIVRIKPIISTVWFIQETISWFDIIKIVLGNVVMFIPFGFLGWVFLKLNNLKNLIITFVSAIVIVEALQYFSRLGVFDVDDVILNTFGVFLGWQMKRILEIKFSKFVLNNSTKCIN</sequence>
<dbReference type="PANTHER" id="PTHR36834">
    <property type="entry name" value="MEMBRANE PROTEIN-RELATED"/>
    <property type="match status" value="1"/>
</dbReference>
<evidence type="ECO:0000256" key="1">
    <source>
        <dbReference type="SAM" id="Phobius"/>
    </source>
</evidence>
<accession>A0A3G6N4S8</accession>
<evidence type="ECO:0000313" key="3">
    <source>
        <dbReference type="EMBL" id="AZA62487.1"/>
    </source>
</evidence>